<dbReference type="EMBL" id="GIFC01007893">
    <property type="protein sequence ID" value="MXU89976.1"/>
    <property type="molecule type" value="Transcribed_RNA"/>
</dbReference>
<organism evidence="1">
    <name type="scientific">Ixodes ricinus</name>
    <name type="common">Common tick</name>
    <name type="synonym">Acarus ricinus</name>
    <dbReference type="NCBI Taxonomy" id="34613"/>
    <lineage>
        <taxon>Eukaryota</taxon>
        <taxon>Metazoa</taxon>
        <taxon>Ecdysozoa</taxon>
        <taxon>Arthropoda</taxon>
        <taxon>Chelicerata</taxon>
        <taxon>Arachnida</taxon>
        <taxon>Acari</taxon>
        <taxon>Parasitiformes</taxon>
        <taxon>Ixodida</taxon>
        <taxon>Ixodoidea</taxon>
        <taxon>Ixodidae</taxon>
        <taxon>Ixodinae</taxon>
        <taxon>Ixodes</taxon>
    </lineage>
</organism>
<evidence type="ECO:0000313" key="1">
    <source>
        <dbReference type="EMBL" id="MXU89976.1"/>
    </source>
</evidence>
<proteinExistence type="predicted"/>
<name>A0A6B0UK17_IXORI</name>
<protein>
    <submittedName>
        <fullName evidence="1">Uncharacterized protein</fullName>
    </submittedName>
</protein>
<reference evidence="1" key="1">
    <citation type="submission" date="2019-12" db="EMBL/GenBank/DDBJ databases">
        <title>An insight into the sialome of adult female Ixodes ricinus ticks feeding for 6 days.</title>
        <authorList>
            <person name="Perner J."/>
            <person name="Ribeiro J.M.C."/>
        </authorList>
    </citation>
    <scope>NUCLEOTIDE SEQUENCE</scope>
    <source>
        <strain evidence="1">Semi-engorged</strain>
        <tissue evidence="1">Salivary glands</tissue>
    </source>
</reference>
<accession>A0A6B0UK17</accession>
<dbReference type="AlphaFoldDB" id="A0A6B0UK17"/>
<sequence length="111" mass="12730">MFKRWSTYSLSQQVRAQAKLLSGETNRSQRQKCIVTTLVVFLRLLSAAKLISHNEHAVILRSFPRHWSNSGEANAQRRRASKGRFRHLRPSALDCVAARTERESPAHLCFV</sequence>